<dbReference type="Gene3D" id="1.25.40.20">
    <property type="entry name" value="Ankyrin repeat-containing domain"/>
    <property type="match status" value="1"/>
</dbReference>
<proteinExistence type="predicted"/>
<evidence type="ECO:0008006" key="3">
    <source>
        <dbReference type="Google" id="ProtNLM"/>
    </source>
</evidence>
<comment type="caution">
    <text evidence="1">The sequence shown here is derived from an EMBL/GenBank/DDBJ whole genome shotgun (WGS) entry which is preliminary data.</text>
</comment>
<dbReference type="AlphaFoldDB" id="A0AAD3HBG2"/>
<sequence length="341" mass="39227">MTPSPNEMPASKRARAEDEDLFCTTKRTEELTHKIQDLAKSFPELKYMIKLSDLSNVVESAIIKYKIEVATEQNEKNSLIYKIPDEILKSCFSFVGRGNFLLVAPVSKKFHHMYKTIFKGDYESFSKSDKWHTHYSTAATSVSTAKYCLDIIRCRDWYFDYPNQIFVEAAYKGKTDILKLSRDLHTFSCFWDVDDDDEIGLLRRPIERIAKFGHLNVLQFLKDNFNLHFALPMASRGAAFGGHIHILKWLKANNILYDLKDGQNDTLCYSALAGGQLETLKWLRKEGFDLSERIINTESSFHLGNMAAAIKTGNIEMIEYCHEQGFSFEVHLLTDRDNVTV</sequence>
<protein>
    <recommendedName>
        <fullName evidence="3">F-box domain-containing protein</fullName>
    </recommendedName>
</protein>
<keyword evidence="2" id="KW-1185">Reference proteome</keyword>
<evidence type="ECO:0000313" key="2">
    <source>
        <dbReference type="Proteomes" id="UP001054902"/>
    </source>
</evidence>
<organism evidence="1 2">
    <name type="scientific">Chaetoceros tenuissimus</name>
    <dbReference type="NCBI Taxonomy" id="426638"/>
    <lineage>
        <taxon>Eukaryota</taxon>
        <taxon>Sar</taxon>
        <taxon>Stramenopiles</taxon>
        <taxon>Ochrophyta</taxon>
        <taxon>Bacillariophyta</taxon>
        <taxon>Coscinodiscophyceae</taxon>
        <taxon>Chaetocerotophycidae</taxon>
        <taxon>Chaetocerotales</taxon>
        <taxon>Chaetocerotaceae</taxon>
        <taxon>Chaetoceros</taxon>
    </lineage>
</organism>
<dbReference type="Proteomes" id="UP001054902">
    <property type="component" value="Unassembled WGS sequence"/>
</dbReference>
<dbReference type="InterPro" id="IPR002110">
    <property type="entry name" value="Ankyrin_rpt"/>
</dbReference>
<dbReference type="SUPFAM" id="SSF48403">
    <property type="entry name" value="Ankyrin repeat"/>
    <property type="match status" value="1"/>
</dbReference>
<reference evidence="1 2" key="1">
    <citation type="journal article" date="2021" name="Sci. Rep.">
        <title>The genome of the diatom Chaetoceros tenuissimus carries an ancient integrated fragment of an extant virus.</title>
        <authorList>
            <person name="Hongo Y."/>
            <person name="Kimura K."/>
            <person name="Takaki Y."/>
            <person name="Yoshida Y."/>
            <person name="Baba S."/>
            <person name="Kobayashi G."/>
            <person name="Nagasaki K."/>
            <person name="Hano T."/>
            <person name="Tomaru Y."/>
        </authorList>
    </citation>
    <scope>NUCLEOTIDE SEQUENCE [LARGE SCALE GENOMIC DNA]</scope>
    <source>
        <strain evidence="1 2">NIES-3715</strain>
    </source>
</reference>
<dbReference type="Pfam" id="PF13637">
    <property type="entry name" value="Ank_4"/>
    <property type="match status" value="1"/>
</dbReference>
<dbReference type="InterPro" id="IPR036770">
    <property type="entry name" value="Ankyrin_rpt-contain_sf"/>
</dbReference>
<accession>A0AAD3HBG2</accession>
<dbReference type="PANTHER" id="PTHR46586:SF3">
    <property type="entry name" value="ANKYRIN REPEAT-CONTAINING PROTEIN"/>
    <property type="match status" value="1"/>
</dbReference>
<dbReference type="InterPro" id="IPR052050">
    <property type="entry name" value="SecEffector_AnkRepeat"/>
</dbReference>
<dbReference type="PANTHER" id="PTHR46586">
    <property type="entry name" value="ANKYRIN REPEAT-CONTAINING PROTEIN"/>
    <property type="match status" value="1"/>
</dbReference>
<name>A0AAD3HBG2_9STRA</name>
<evidence type="ECO:0000313" key="1">
    <source>
        <dbReference type="EMBL" id="GFH57004.1"/>
    </source>
</evidence>
<gene>
    <name evidence="1" type="ORF">CTEN210_13480</name>
</gene>
<dbReference type="EMBL" id="BLLK01000057">
    <property type="protein sequence ID" value="GFH57004.1"/>
    <property type="molecule type" value="Genomic_DNA"/>
</dbReference>